<evidence type="ECO:0000313" key="3">
    <source>
        <dbReference type="Proteomes" id="UP000189464"/>
    </source>
</evidence>
<reference evidence="2 3" key="1">
    <citation type="journal article" date="2016" name="Int. J. Syst. Evol. Microbiol.">
        <title>Desulfotomaculum ferrireducens sp. nov., a moderately thermophilic sulfate-reducing and dissimilatory Fe(III)-reducing bacterium isolated from compost.</title>
        <authorList>
            <person name="Yang G."/>
            <person name="Guo J."/>
            <person name="Zhuang L."/>
            <person name="Yuan Y."/>
            <person name="Zhou S."/>
        </authorList>
    </citation>
    <scope>NUCLEOTIDE SEQUENCE [LARGE SCALE GENOMIC DNA]</scope>
    <source>
        <strain evidence="2 3">GSS09</strain>
    </source>
</reference>
<dbReference type="EMBL" id="CP019698">
    <property type="protein sequence ID" value="AQS60103.1"/>
    <property type="molecule type" value="Genomic_DNA"/>
</dbReference>
<name>A0A1S6IZB2_9FIRM</name>
<feature type="region of interest" description="Disordered" evidence="1">
    <location>
        <begin position="60"/>
        <end position="83"/>
    </location>
</feature>
<protein>
    <submittedName>
        <fullName evidence="2">Uncharacterized protein</fullName>
    </submittedName>
</protein>
<evidence type="ECO:0000256" key="1">
    <source>
        <dbReference type="SAM" id="MobiDB-lite"/>
    </source>
</evidence>
<sequence>MDKQGSRVEEIIALTGEQASYYFSLAMKGNIRVKGKFIRDEKGQLRPVLVRTIFLPPEADNTAESKNHPWGLAVPEASPGGSSPMRRKSLWFKHFKDWTQRFIRLFTVL</sequence>
<evidence type="ECO:0000313" key="2">
    <source>
        <dbReference type="EMBL" id="AQS60103.1"/>
    </source>
</evidence>
<proteinExistence type="predicted"/>
<gene>
    <name evidence="2" type="ORF">B0537_14085</name>
</gene>
<organism evidence="2 3">
    <name type="scientific">Desulforamulus ferrireducens</name>
    <dbReference type="NCBI Taxonomy" id="1833852"/>
    <lineage>
        <taxon>Bacteria</taxon>
        <taxon>Bacillati</taxon>
        <taxon>Bacillota</taxon>
        <taxon>Clostridia</taxon>
        <taxon>Eubacteriales</taxon>
        <taxon>Peptococcaceae</taxon>
        <taxon>Desulforamulus</taxon>
    </lineage>
</organism>
<dbReference type="AlphaFoldDB" id="A0A1S6IZB2"/>
<accession>A0A1S6IZB2</accession>
<dbReference type="Proteomes" id="UP000189464">
    <property type="component" value="Chromosome"/>
</dbReference>
<keyword evidence="3" id="KW-1185">Reference proteome</keyword>
<dbReference type="KEGG" id="dfg:B0537_14085"/>